<dbReference type="KEGG" id="doe:DENOEST_2553"/>
<proteinExistence type="inferred from homology"/>
<dbReference type="SUPFAM" id="SSF51735">
    <property type="entry name" value="NAD(P)-binding Rossmann-fold domains"/>
    <property type="match status" value="1"/>
</dbReference>
<feature type="compositionally biased region" description="Low complexity" evidence="3">
    <location>
        <begin position="134"/>
        <end position="143"/>
    </location>
</feature>
<keyword evidence="2" id="KW-0560">Oxidoreductase</keyword>
<feature type="compositionally biased region" description="Polar residues" evidence="3">
    <location>
        <begin position="123"/>
        <end position="133"/>
    </location>
</feature>
<dbReference type="EMBL" id="LR778301">
    <property type="protein sequence ID" value="CAB1369718.1"/>
    <property type="molecule type" value="Genomic_DNA"/>
</dbReference>
<dbReference type="Pfam" id="PF00106">
    <property type="entry name" value="adh_short"/>
    <property type="match status" value="1"/>
</dbReference>
<name>A0A6S6YPM3_9PROT</name>
<evidence type="ECO:0000313" key="4">
    <source>
        <dbReference type="EMBL" id="CAB1369718.1"/>
    </source>
</evidence>
<feature type="region of interest" description="Disordered" evidence="3">
    <location>
        <begin position="123"/>
        <end position="151"/>
    </location>
</feature>
<sequence>MGIARRLAAEGASMLVAEYNEASCKATAEELRRNLGVRAEVLQVDVCDKTQGLAMVAEAVRVFGSVDVLVNNAWASRRGSAHFMLEETKTDEDLDHAFRIGYMAAFWAIQAAFPYMKEKRWGASSTSHPSMESTPIPTRWTTTRPRKPCGP</sequence>
<keyword evidence="5" id="KW-1185">Reference proteome</keyword>
<dbReference type="InterPro" id="IPR002347">
    <property type="entry name" value="SDR_fam"/>
</dbReference>
<organism evidence="4 5">
    <name type="scientific">Denitratisoma oestradiolicum</name>
    <dbReference type="NCBI Taxonomy" id="311182"/>
    <lineage>
        <taxon>Bacteria</taxon>
        <taxon>Pseudomonadati</taxon>
        <taxon>Pseudomonadota</taxon>
        <taxon>Betaproteobacteria</taxon>
        <taxon>Nitrosomonadales</taxon>
        <taxon>Sterolibacteriaceae</taxon>
        <taxon>Denitratisoma</taxon>
    </lineage>
</organism>
<evidence type="ECO:0000256" key="2">
    <source>
        <dbReference type="ARBA" id="ARBA00023002"/>
    </source>
</evidence>
<dbReference type="GO" id="GO:0016491">
    <property type="term" value="F:oxidoreductase activity"/>
    <property type="evidence" value="ECO:0007669"/>
    <property type="project" value="UniProtKB-KW"/>
</dbReference>
<dbReference type="Proteomes" id="UP000515733">
    <property type="component" value="Chromosome"/>
</dbReference>
<dbReference type="AlphaFoldDB" id="A0A6S6YPM3"/>
<protein>
    <submittedName>
        <fullName evidence="4">NAD(P)-dependent dehydrogenase, short-chain alcohol dehydrogenase family</fullName>
    </submittedName>
</protein>
<gene>
    <name evidence="4" type="ORF">DENOEST_2553</name>
</gene>
<comment type="similarity">
    <text evidence="1">Belongs to the short-chain dehydrogenases/reductases (SDR) family.</text>
</comment>
<reference evidence="4 5" key="1">
    <citation type="submission" date="2020-03" db="EMBL/GenBank/DDBJ databases">
        <authorList>
            <consortium name="Genoscope - CEA"/>
            <person name="William W."/>
        </authorList>
    </citation>
    <scope>NUCLEOTIDE SEQUENCE [LARGE SCALE GENOMIC DNA]</scope>
    <source>
        <strain evidence="5">DSM 16959</strain>
    </source>
</reference>
<evidence type="ECO:0000256" key="1">
    <source>
        <dbReference type="ARBA" id="ARBA00006484"/>
    </source>
</evidence>
<dbReference type="Gene3D" id="3.40.50.720">
    <property type="entry name" value="NAD(P)-binding Rossmann-like Domain"/>
    <property type="match status" value="1"/>
</dbReference>
<dbReference type="PANTHER" id="PTHR43669:SF14">
    <property type="entry name" value="OXIDOREDUCTASE"/>
    <property type="match status" value="1"/>
</dbReference>
<dbReference type="InterPro" id="IPR036291">
    <property type="entry name" value="NAD(P)-bd_dom_sf"/>
</dbReference>
<evidence type="ECO:0000313" key="5">
    <source>
        <dbReference type="Proteomes" id="UP000515733"/>
    </source>
</evidence>
<dbReference type="PANTHER" id="PTHR43669">
    <property type="entry name" value="5-KETO-D-GLUCONATE 5-REDUCTASE"/>
    <property type="match status" value="1"/>
</dbReference>
<accession>A0A6S6YPM3</accession>
<evidence type="ECO:0000256" key="3">
    <source>
        <dbReference type="SAM" id="MobiDB-lite"/>
    </source>
</evidence>
<dbReference type="CDD" id="cd05233">
    <property type="entry name" value="SDR_c"/>
    <property type="match status" value="1"/>
</dbReference>